<keyword evidence="3" id="KW-0677">Repeat</keyword>
<evidence type="ECO:0000256" key="3">
    <source>
        <dbReference type="ARBA" id="ARBA00022737"/>
    </source>
</evidence>
<keyword evidence="2" id="KW-0597">Phosphoprotein</keyword>
<evidence type="ECO:0000256" key="6">
    <source>
        <dbReference type="SAM" id="Coils"/>
    </source>
</evidence>
<feature type="domain" description="Beta-catenin-like protein 1 N-terminal" evidence="7">
    <location>
        <begin position="107"/>
        <end position="219"/>
    </location>
</feature>
<sequence>MSNIFDEITSKALAASAQVGDGTDNNENRIAFIPTTTFQGYKPGYYFGTSDEGTGYYIDLKAQSLPSSSLKRKRDVTESKTSSNKRTVRFGSNEVKTIPSLKKTDIMLSDAQDLLKAAEERQRSLKTKTLDLSRGQSSVKSMISTLEQSIAKNELLRIDYADEPEKFMESEVALYEDIKVLNDLAANVEYYQTFASYGVVDQLLALLAHSNTDIALAVIRVFVELLDQNLFLEDESKSASFASLLLAFLGSGKNGGISLTIDNLARLNCKEEEEMKGIDDILSLIENVLDLDQIGAVKYALKTSSEENSKREYISVVKSIIESTTFLGYLFEKLKDDSGFSLSAKLHCAEILASILQHEDSKEGTRDLCDISSYKSQLDTGNKKDEKIDGLEQLLQCVAQYRKRDPSSEEECEYIENIFDSLASSMQSEENVNSFVEKEGVELMQRCIQQGVHSGSGSLKVLFFAVSGPFSTKSKSYQKATEAFVNAGGLKSLFPIIMGKKSILPKPSPNCDAGNIKLIKKYAEYTKSGKKKSKKMKQVVALNREWYREIESYAIQILFHLTRYLDDDTPFDAKDRLVAKFIENDCEKCDRLIELCLKYDTKMRQAEYNYFKSEEAELVESGVEEFAAMNAKLAGGGDLFYRLSAILSFVITSSKRCHSHVLQQLLTQNSGISLIKTGCEEFLTLIEEGLYREKLALQLTKL</sequence>
<evidence type="ECO:0000313" key="8">
    <source>
        <dbReference type="EMBL" id="GFH58689.1"/>
    </source>
</evidence>
<organism evidence="8 9">
    <name type="scientific">Chaetoceros tenuissimus</name>
    <dbReference type="NCBI Taxonomy" id="426638"/>
    <lineage>
        <taxon>Eukaryota</taxon>
        <taxon>Sar</taxon>
        <taxon>Stramenopiles</taxon>
        <taxon>Ochrophyta</taxon>
        <taxon>Bacillariophyta</taxon>
        <taxon>Coscinodiscophyceae</taxon>
        <taxon>Chaetocerotophycidae</taxon>
        <taxon>Chaetocerotales</taxon>
        <taxon>Chaetocerotaceae</taxon>
        <taxon>Chaetoceros</taxon>
    </lineage>
</organism>
<evidence type="ECO:0000256" key="1">
    <source>
        <dbReference type="ARBA" id="ARBA00004123"/>
    </source>
</evidence>
<evidence type="ECO:0000256" key="4">
    <source>
        <dbReference type="ARBA" id="ARBA00023054"/>
    </source>
</evidence>
<dbReference type="InterPro" id="IPR016024">
    <property type="entry name" value="ARM-type_fold"/>
</dbReference>
<dbReference type="Pfam" id="PF08216">
    <property type="entry name" value="CTNNBL"/>
    <property type="match status" value="1"/>
</dbReference>
<comment type="subcellular location">
    <subcellularLocation>
        <location evidence="1">Nucleus</location>
    </subcellularLocation>
</comment>
<evidence type="ECO:0000256" key="2">
    <source>
        <dbReference type="ARBA" id="ARBA00022553"/>
    </source>
</evidence>
<evidence type="ECO:0000259" key="7">
    <source>
        <dbReference type="SMART" id="SM01156"/>
    </source>
</evidence>
<protein>
    <recommendedName>
        <fullName evidence="7">Beta-catenin-like protein 1 N-terminal domain-containing protein</fullName>
    </recommendedName>
</protein>
<accession>A0AAD3D6H7</accession>
<name>A0AAD3D6H7_9STRA</name>
<feature type="coiled-coil region" evidence="6">
    <location>
        <begin position="101"/>
        <end position="128"/>
    </location>
</feature>
<keyword evidence="4 6" id="KW-0175">Coiled coil</keyword>
<evidence type="ECO:0000256" key="5">
    <source>
        <dbReference type="ARBA" id="ARBA00023242"/>
    </source>
</evidence>
<dbReference type="PANTHER" id="PTHR14978:SF0">
    <property type="entry name" value="BETA-CATENIN-LIKE PROTEIN 1"/>
    <property type="match status" value="1"/>
</dbReference>
<dbReference type="Gene3D" id="1.25.10.10">
    <property type="entry name" value="Leucine-rich Repeat Variant"/>
    <property type="match status" value="1"/>
</dbReference>
<dbReference type="AlphaFoldDB" id="A0AAD3D6H7"/>
<reference evidence="8 9" key="1">
    <citation type="journal article" date="2021" name="Sci. Rep.">
        <title>The genome of the diatom Chaetoceros tenuissimus carries an ancient integrated fragment of an extant virus.</title>
        <authorList>
            <person name="Hongo Y."/>
            <person name="Kimura K."/>
            <person name="Takaki Y."/>
            <person name="Yoshida Y."/>
            <person name="Baba S."/>
            <person name="Kobayashi G."/>
            <person name="Nagasaki K."/>
            <person name="Hano T."/>
            <person name="Tomaru Y."/>
        </authorList>
    </citation>
    <scope>NUCLEOTIDE SEQUENCE [LARGE SCALE GENOMIC DNA]</scope>
    <source>
        <strain evidence="8 9">NIES-3715</strain>
    </source>
</reference>
<dbReference type="SMART" id="SM01156">
    <property type="entry name" value="DUF1716"/>
    <property type="match status" value="1"/>
</dbReference>
<dbReference type="SUPFAM" id="SSF48371">
    <property type="entry name" value="ARM repeat"/>
    <property type="match status" value="1"/>
</dbReference>
<keyword evidence="5" id="KW-0539">Nucleus</keyword>
<gene>
    <name evidence="8" type="ORF">CTEN210_15165</name>
</gene>
<keyword evidence="9" id="KW-1185">Reference proteome</keyword>
<evidence type="ECO:0000313" key="9">
    <source>
        <dbReference type="Proteomes" id="UP001054902"/>
    </source>
</evidence>
<dbReference type="InterPro" id="IPR011989">
    <property type="entry name" value="ARM-like"/>
</dbReference>
<proteinExistence type="predicted"/>
<dbReference type="EMBL" id="BLLK01000062">
    <property type="protein sequence ID" value="GFH58689.1"/>
    <property type="molecule type" value="Genomic_DNA"/>
</dbReference>
<dbReference type="GO" id="GO:0005681">
    <property type="term" value="C:spliceosomal complex"/>
    <property type="evidence" value="ECO:0007669"/>
    <property type="project" value="TreeGrafter"/>
</dbReference>
<dbReference type="InterPro" id="IPR039678">
    <property type="entry name" value="CTNNBL1"/>
</dbReference>
<comment type="caution">
    <text evidence="8">The sequence shown here is derived from an EMBL/GenBank/DDBJ whole genome shotgun (WGS) entry which is preliminary data.</text>
</comment>
<dbReference type="PANTHER" id="PTHR14978">
    <property type="entry name" value="BETA-CATENIN-LIKE PROTEIN 1 NUCLEAR ASSOCIATED PROTEIN"/>
    <property type="match status" value="1"/>
</dbReference>
<dbReference type="Proteomes" id="UP001054902">
    <property type="component" value="Unassembled WGS sequence"/>
</dbReference>
<dbReference type="InterPro" id="IPR013180">
    <property type="entry name" value="CTNNBL1_N"/>
</dbReference>